<protein>
    <submittedName>
        <fullName evidence="2">Uncharacterized protein</fullName>
    </submittedName>
</protein>
<gene>
    <name evidence="2" type="ORF">TeGR_g6209</name>
</gene>
<keyword evidence="3" id="KW-1185">Reference proteome</keyword>
<feature type="transmembrane region" description="Helical" evidence="1">
    <location>
        <begin position="94"/>
        <end position="123"/>
    </location>
</feature>
<keyword evidence="1" id="KW-1133">Transmembrane helix</keyword>
<evidence type="ECO:0000313" key="3">
    <source>
        <dbReference type="Proteomes" id="UP001165060"/>
    </source>
</evidence>
<feature type="transmembrane region" description="Helical" evidence="1">
    <location>
        <begin position="69"/>
        <end position="88"/>
    </location>
</feature>
<keyword evidence="1" id="KW-0472">Membrane</keyword>
<organism evidence="2 3">
    <name type="scientific">Tetraparma gracilis</name>
    <dbReference type="NCBI Taxonomy" id="2962635"/>
    <lineage>
        <taxon>Eukaryota</taxon>
        <taxon>Sar</taxon>
        <taxon>Stramenopiles</taxon>
        <taxon>Ochrophyta</taxon>
        <taxon>Bolidophyceae</taxon>
        <taxon>Parmales</taxon>
        <taxon>Triparmaceae</taxon>
        <taxon>Tetraparma</taxon>
    </lineage>
</organism>
<dbReference type="Proteomes" id="UP001165060">
    <property type="component" value="Unassembled WGS sequence"/>
</dbReference>
<dbReference type="EMBL" id="BRYB01004809">
    <property type="protein sequence ID" value="GMI37236.1"/>
    <property type="molecule type" value="Genomic_DNA"/>
</dbReference>
<evidence type="ECO:0000313" key="2">
    <source>
        <dbReference type="EMBL" id="GMI37236.1"/>
    </source>
</evidence>
<reference evidence="2 3" key="1">
    <citation type="journal article" date="2023" name="Commun. Biol.">
        <title>Genome analysis of Parmales, the sister group of diatoms, reveals the evolutionary specialization of diatoms from phago-mixotrophs to photoautotrophs.</title>
        <authorList>
            <person name="Ban H."/>
            <person name="Sato S."/>
            <person name="Yoshikawa S."/>
            <person name="Yamada K."/>
            <person name="Nakamura Y."/>
            <person name="Ichinomiya M."/>
            <person name="Sato N."/>
            <person name="Blanc-Mathieu R."/>
            <person name="Endo H."/>
            <person name="Kuwata A."/>
            <person name="Ogata H."/>
        </authorList>
    </citation>
    <scope>NUCLEOTIDE SEQUENCE [LARGE SCALE GENOMIC DNA]</scope>
</reference>
<name>A0ABQ6N1I8_9STRA</name>
<keyword evidence="1" id="KW-0812">Transmembrane</keyword>
<evidence type="ECO:0000256" key="1">
    <source>
        <dbReference type="SAM" id="Phobius"/>
    </source>
</evidence>
<proteinExistence type="predicted"/>
<feature type="non-terminal residue" evidence="2">
    <location>
        <position position="129"/>
    </location>
</feature>
<comment type="caution">
    <text evidence="2">The sequence shown here is derived from an EMBL/GenBank/DDBJ whole genome shotgun (WGS) entry which is preliminary data.</text>
</comment>
<sequence length="129" mass="13196">MPPPAPPGLTFAEAHARLLSTCPPAPAASLPSLPAASLPSLLHLLSPSLSFSLPAASPSLALPRLPPDAFALPYVVCPPILLVLRAAYTPSSPLSTAATCVLFVLASLLVLKSLALTSSFLLLRLSTLP</sequence>
<accession>A0ABQ6N1I8</accession>